<keyword evidence="2" id="KW-1185">Reference proteome</keyword>
<proteinExistence type="predicted"/>
<accession>A0A8X6QSF6</accession>
<sequence length="108" mass="12816">MILEALYLPWKREGKQNKNADSEKRKSYFKIIKLDYEKNRKEEQRQRANEWDNILSSEYDETAEDRSKNTLLFGVHEGVDSRLKEKLTSKLERNTPESYAECCPGISR</sequence>
<organism evidence="1 2">
    <name type="scientific">Nephila pilipes</name>
    <name type="common">Giant wood spider</name>
    <name type="synonym">Nephila maculata</name>
    <dbReference type="NCBI Taxonomy" id="299642"/>
    <lineage>
        <taxon>Eukaryota</taxon>
        <taxon>Metazoa</taxon>
        <taxon>Ecdysozoa</taxon>
        <taxon>Arthropoda</taxon>
        <taxon>Chelicerata</taxon>
        <taxon>Arachnida</taxon>
        <taxon>Araneae</taxon>
        <taxon>Araneomorphae</taxon>
        <taxon>Entelegynae</taxon>
        <taxon>Araneoidea</taxon>
        <taxon>Nephilidae</taxon>
        <taxon>Nephila</taxon>
    </lineage>
</organism>
<reference evidence="1" key="1">
    <citation type="submission" date="2020-08" db="EMBL/GenBank/DDBJ databases">
        <title>Multicomponent nature underlies the extraordinary mechanical properties of spider dragline silk.</title>
        <authorList>
            <person name="Kono N."/>
            <person name="Nakamura H."/>
            <person name="Mori M."/>
            <person name="Yoshida Y."/>
            <person name="Ohtoshi R."/>
            <person name="Malay A.D."/>
            <person name="Moran D.A.P."/>
            <person name="Tomita M."/>
            <person name="Numata K."/>
            <person name="Arakawa K."/>
        </authorList>
    </citation>
    <scope>NUCLEOTIDE SEQUENCE</scope>
</reference>
<evidence type="ECO:0000313" key="2">
    <source>
        <dbReference type="Proteomes" id="UP000887013"/>
    </source>
</evidence>
<dbReference type="Proteomes" id="UP000887013">
    <property type="component" value="Unassembled WGS sequence"/>
</dbReference>
<dbReference type="AlphaFoldDB" id="A0A8X6QSF6"/>
<name>A0A8X6QSF6_NEPPI</name>
<protein>
    <submittedName>
        <fullName evidence="1">Protein Red</fullName>
    </submittedName>
</protein>
<gene>
    <name evidence="1" type="primary">IK_1</name>
    <name evidence="1" type="ORF">NPIL_89271</name>
</gene>
<dbReference type="EMBL" id="BMAW01129240">
    <property type="protein sequence ID" value="GFU29545.1"/>
    <property type="molecule type" value="Genomic_DNA"/>
</dbReference>
<evidence type="ECO:0000313" key="1">
    <source>
        <dbReference type="EMBL" id="GFU29545.1"/>
    </source>
</evidence>
<comment type="caution">
    <text evidence="1">The sequence shown here is derived from an EMBL/GenBank/DDBJ whole genome shotgun (WGS) entry which is preliminary data.</text>
</comment>